<sequence length="301" mass="34099">MKGILFLSWFLAYFLPVVLALKNPTPTTYWYNSSPDDAHQKESLANGWFKYLSGHWGRKFHYGCLFTSPPAEPTLVRPYASFYLLVYLVDYYLLGCFSSMFGRFAYLGHLGHLAMVTLSIGLVIAGLNVGALAHQLESLFPAKWVPDMIPPRHYTVPQEPPLNLTRETEYIGHEGKWYKRPPRFFKDKYNYLPAYFVPMTLPLTPQPDRPMETPTAAETTFTQLFGVLYITLIGMMDSMIPTSGPWSLLGQSMSYIIKLAPILWWALPTGSAQPHPELPNASTYAWFPDNDPHANSFAGKG</sequence>
<evidence type="ECO:0000313" key="2">
    <source>
        <dbReference type="Proteomes" id="UP001165960"/>
    </source>
</evidence>
<reference evidence="1" key="1">
    <citation type="submission" date="2022-04" db="EMBL/GenBank/DDBJ databases">
        <title>Genome of the entomopathogenic fungus Entomophthora muscae.</title>
        <authorList>
            <person name="Elya C."/>
            <person name="Lovett B.R."/>
            <person name="Lee E."/>
            <person name="Macias A.M."/>
            <person name="Hajek A.E."/>
            <person name="De Bivort B.L."/>
            <person name="Kasson M.T."/>
            <person name="De Fine Licht H.H."/>
            <person name="Stajich J.E."/>
        </authorList>
    </citation>
    <scope>NUCLEOTIDE SEQUENCE</scope>
    <source>
        <strain evidence="1">Berkeley</strain>
    </source>
</reference>
<name>A0ACC2SL50_9FUNG</name>
<gene>
    <name evidence="1" type="ORF">DSO57_1004631</name>
</gene>
<evidence type="ECO:0000313" key="1">
    <source>
        <dbReference type="EMBL" id="KAJ9062999.1"/>
    </source>
</evidence>
<comment type="caution">
    <text evidence="1">The sequence shown here is derived from an EMBL/GenBank/DDBJ whole genome shotgun (WGS) entry which is preliminary data.</text>
</comment>
<dbReference type="EMBL" id="QTSX02004982">
    <property type="protein sequence ID" value="KAJ9062999.1"/>
    <property type="molecule type" value="Genomic_DNA"/>
</dbReference>
<protein>
    <submittedName>
        <fullName evidence="1">Uncharacterized protein</fullName>
    </submittedName>
</protein>
<organism evidence="1 2">
    <name type="scientific">Entomophthora muscae</name>
    <dbReference type="NCBI Taxonomy" id="34485"/>
    <lineage>
        <taxon>Eukaryota</taxon>
        <taxon>Fungi</taxon>
        <taxon>Fungi incertae sedis</taxon>
        <taxon>Zoopagomycota</taxon>
        <taxon>Entomophthoromycotina</taxon>
        <taxon>Entomophthoromycetes</taxon>
        <taxon>Entomophthorales</taxon>
        <taxon>Entomophthoraceae</taxon>
        <taxon>Entomophthora</taxon>
    </lineage>
</organism>
<proteinExistence type="predicted"/>
<dbReference type="Proteomes" id="UP001165960">
    <property type="component" value="Unassembled WGS sequence"/>
</dbReference>
<accession>A0ACC2SL50</accession>
<keyword evidence="2" id="KW-1185">Reference proteome</keyword>